<dbReference type="AlphaFoldDB" id="A0A0R3WC33"/>
<sequence length="105" mass="12174">MRVTGKFGNPNYTVKEQLQVEWKSRIYCCQSQMSTSEAGLITNDQDGPEIMRAEDIHSDAMVKVLDANDLYCSCQKSFYEGSVKENLRWRFPEQRECDHPDTWTG</sequence>
<protein>
    <submittedName>
        <fullName evidence="1 3">Uncharacterized protein</fullName>
    </submittedName>
</protein>
<dbReference type="WBParaSite" id="TASK_0000824001-mRNA-1">
    <property type="protein sequence ID" value="TASK_0000824001-mRNA-1"/>
    <property type="gene ID" value="TASK_0000824001"/>
</dbReference>
<keyword evidence="2" id="KW-1185">Reference proteome</keyword>
<gene>
    <name evidence="1" type="ORF">TASK_LOCUS8241</name>
</gene>
<reference evidence="1 2" key="2">
    <citation type="submission" date="2018-11" db="EMBL/GenBank/DDBJ databases">
        <authorList>
            <consortium name="Pathogen Informatics"/>
        </authorList>
    </citation>
    <scope>NUCLEOTIDE SEQUENCE [LARGE SCALE GENOMIC DNA]</scope>
</reference>
<name>A0A0R3WC33_TAEAS</name>
<dbReference type="EMBL" id="UYRS01018755">
    <property type="protein sequence ID" value="VDK39852.1"/>
    <property type="molecule type" value="Genomic_DNA"/>
</dbReference>
<evidence type="ECO:0000313" key="2">
    <source>
        <dbReference type="Proteomes" id="UP000282613"/>
    </source>
</evidence>
<evidence type="ECO:0000313" key="1">
    <source>
        <dbReference type="EMBL" id="VDK39852.1"/>
    </source>
</evidence>
<proteinExistence type="predicted"/>
<dbReference type="Proteomes" id="UP000282613">
    <property type="component" value="Unassembled WGS sequence"/>
</dbReference>
<organism evidence="3">
    <name type="scientific">Taenia asiatica</name>
    <name type="common">Asian tapeworm</name>
    <dbReference type="NCBI Taxonomy" id="60517"/>
    <lineage>
        <taxon>Eukaryota</taxon>
        <taxon>Metazoa</taxon>
        <taxon>Spiralia</taxon>
        <taxon>Lophotrochozoa</taxon>
        <taxon>Platyhelminthes</taxon>
        <taxon>Cestoda</taxon>
        <taxon>Eucestoda</taxon>
        <taxon>Cyclophyllidea</taxon>
        <taxon>Taeniidae</taxon>
        <taxon>Taenia</taxon>
    </lineage>
</organism>
<accession>A0A0R3WC33</accession>
<evidence type="ECO:0000313" key="3">
    <source>
        <dbReference type="WBParaSite" id="TASK_0000824001-mRNA-1"/>
    </source>
</evidence>
<reference evidence="3" key="1">
    <citation type="submission" date="2017-02" db="UniProtKB">
        <authorList>
            <consortium name="WormBaseParasite"/>
        </authorList>
    </citation>
    <scope>IDENTIFICATION</scope>
</reference>